<protein>
    <submittedName>
        <fullName evidence="2">Uncharacterized protein</fullName>
    </submittedName>
</protein>
<sequence length="74" mass="8218">MRIQAEPKEAAATDSAATHAAAVRRPPWSQRILAQTGLEGEHNVVRFQDEARQISMSEIRRIAAIRNGGKRRSP</sequence>
<evidence type="ECO:0000313" key="3">
    <source>
        <dbReference type="Proteomes" id="UP000240653"/>
    </source>
</evidence>
<name>A0A2P7RMH9_9HYPH</name>
<feature type="compositionally biased region" description="Low complexity" evidence="1">
    <location>
        <begin position="12"/>
        <end position="21"/>
    </location>
</feature>
<dbReference type="Proteomes" id="UP000240653">
    <property type="component" value="Unassembled WGS sequence"/>
</dbReference>
<dbReference type="EMBL" id="PXYL01000038">
    <property type="protein sequence ID" value="PSJ51423.1"/>
    <property type="molecule type" value="Genomic_DNA"/>
</dbReference>
<keyword evidence="3" id="KW-1185">Reference proteome</keyword>
<comment type="caution">
    <text evidence="2">The sequence shown here is derived from an EMBL/GenBank/DDBJ whole genome shotgun (WGS) entry which is preliminary data.</text>
</comment>
<gene>
    <name evidence="2" type="ORF">C7I85_29410</name>
</gene>
<organism evidence="2 3">
    <name type="scientific">Pseudaminobacter soli</name>
    <name type="common">ex Li et al. 2025</name>
    <dbReference type="NCBI Taxonomy" id="1295366"/>
    <lineage>
        <taxon>Bacteria</taxon>
        <taxon>Pseudomonadati</taxon>
        <taxon>Pseudomonadota</taxon>
        <taxon>Alphaproteobacteria</taxon>
        <taxon>Hyphomicrobiales</taxon>
        <taxon>Phyllobacteriaceae</taxon>
        <taxon>Pseudaminobacter</taxon>
    </lineage>
</organism>
<accession>A0A2P7RMH9</accession>
<evidence type="ECO:0000313" key="2">
    <source>
        <dbReference type="EMBL" id="PSJ51423.1"/>
    </source>
</evidence>
<feature type="compositionally biased region" description="Basic and acidic residues" evidence="1">
    <location>
        <begin position="1"/>
        <end position="11"/>
    </location>
</feature>
<feature type="region of interest" description="Disordered" evidence="1">
    <location>
        <begin position="1"/>
        <end position="25"/>
    </location>
</feature>
<dbReference type="AlphaFoldDB" id="A0A2P7RMH9"/>
<proteinExistence type="predicted"/>
<evidence type="ECO:0000256" key="1">
    <source>
        <dbReference type="SAM" id="MobiDB-lite"/>
    </source>
</evidence>
<reference evidence="2 3" key="1">
    <citation type="submission" date="2018-03" db="EMBL/GenBank/DDBJ databases">
        <title>The draft genome of Mesorhizobium soli JCM 19897.</title>
        <authorList>
            <person name="Li L."/>
            <person name="Liu L."/>
            <person name="Liang L."/>
            <person name="Wang T."/>
            <person name="Zhang X."/>
        </authorList>
    </citation>
    <scope>NUCLEOTIDE SEQUENCE [LARGE SCALE GENOMIC DNA]</scope>
    <source>
        <strain evidence="2 3">JCM 19897</strain>
    </source>
</reference>